<name>A4C4P8_9GAMM</name>
<comment type="caution">
    <text evidence="1">The sequence shown here is derived from an EMBL/GenBank/DDBJ whole genome shotgun (WGS) entry which is preliminary data.</text>
</comment>
<dbReference type="Gene3D" id="3.40.190.10">
    <property type="entry name" value="Periplasmic binding protein-like II"/>
    <property type="match status" value="2"/>
</dbReference>
<dbReference type="SUPFAM" id="SSF53850">
    <property type="entry name" value="Periplasmic binding protein-like II"/>
    <property type="match status" value="1"/>
</dbReference>
<evidence type="ECO:0000313" key="1">
    <source>
        <dbReference type="EMBL" id="EAR30530.1"/>
    </source>
</evidence>
<keyword evidence="2" id="KW-1185">Reference proteome</keyword>
<evidence type="ECO:0000313" key="2">
    <source>
        <dbReference type="Proteomes" id="UP000006201"/>
    </source>
</evidence>
<dbReference type="EMBL" id="AAOH01000001">
    <property type="protein sequence ID" value="EAR30530.1"/>
    <property type="molecule type" value="Genomic_DNA"/>
</dbReference>
<sequence length="221" mass="25112">MTCSAVSKPIVIGSYLIPGLIESTSTGRLIELLKDIEQITHLEFEVKLYPTKRVQLMFQQGQLSAYFPELEAQRSFPSCRTAAFMEKKIVVFNRLSEPMITDIKQLKGKRVGAVRGFSYGKNITHNPDLTIEWVSNDEVNLKKLQARRIDAFVGDLSSSINAIKMLQLDNEVHYNLAQPINELDVFFMFQQDSQLGAVCNQVNEAILRLKQQGKLDDLFLK</sequence>
<reference evidence="1 2" key="1">
    <citation type="submission" date="2006-02" db="EMBL/GenBank/DDBJ databases">
        <authorList>
            <person name="Moran M.A."/>
            <person name="Kjelleberg S."/>
            <person name="Egan S."/>
            <person name="Saunders N."/>
            <person name="Thomas T."/>
            <person name="Ferriera S."/>
            <person name="Johnson J."/>
            <person name="Kravitz S."/>
            <person name="Halpern A."/>
            <person name="Remington K."/>
            <person name="Beeson K."/>
            <person name="Tran B."/>
            <person name="Rogers Y.-H."/>
            <person name="Friedman R."/>
            <person name="Venter J.C."/>
        </authorList>
    </citation>
    <scope>NUCLEOTIDE SEQUENCE [LARGE SCALE GENOMIC DNA]</scope>
    <source>
        <strain evidence="1 2">D2</strain>
    </source>
</reference>
<dbReference type="HOGENOM" id="CLU_1249773_0_0_6"/>
<proteinExistence type="predicted"/>
<organism evidence="1 2">
    <name type="scientific">Pseudoalteromonas tunicata D2</name>
    <dbReference type="NCBI Taxonomy" id="87626"/>
    <lineage>
        <taxon>Bacteria</taxon>
        <taxon>Pseudomonadati</taxon>
        <taxon>Pseudomonadota</taxon>
        <taxon>Gammaproteobacteria</taxon>
        <taxon>Alteromonadales</taxon>
        <taxon>Pseudoalteromonadaceae</taxon>
        <taxon>Pseudoalteromonas</taxon>
    </lineage>
</organism>
<accession>A4C4P8</accession>
<gene>
    <name evidence="1" type="ORF">PTD2_03136</name>
</gene>
<dbReference type="Proteomes" id="UP000006201">
    <property type="component" value="Unassembled WGS sequence"/>
</dbReference>
<dbReference type="eggNOG" id="COG0834">
    <property type="taxonomic scope" value="Bacteria"/>
</dbReference>
<dbReference type="AlphaFoldDB" id="A4C4P8"/>
<protein>
    <submittedName>
        <fullName evidence="1">Amino acid ABC transporter, periplasmic</fullName>
    </submittedName>
</protein>
<dbReference type="STRING" id="87626.PTD2_03136"/>